<sequence>MAMTVDEVLVVATADVAPERAAALTRAERLIATIAPAPAAPRRRRFWRR</sequence>
<protein>
    <submittedName>
        <fullName evidence="1">Uncharacterized protein</fullName>
    </submittedName>
</protein>
<dbReference type="RefSeq" id="WP_191784036.1">
    <property type="nucleotide sequence ID" value="NZ_JACSQV010000012.1"/>
</dbReference>
<evidence type="ECO:0000313" key="1">
    <source>
        <dbReference type="EMBL" id="MBD7919385.1"/>
    </source>
</evidence>
<gene>
    <name evidence="1" type="ORF">H9657_14015</name>
</gene>
<reference evidence="1 2" key="1">
    <citation type="submission" date="2020-08" db="EMBL/GenBank/DDBJ databases">
        <title>A Genomic Blueprint of the Chicken Gut Microbiome.</title>
        <authorList>
            <person name="Gilroy R."/>
            <person name="Ravi A."/>
            <person name="Getino M."/>
            <person name="Pursley I."/>
            <person name="Horton D.L."/>
            <person name="Alikhan N.-F."/>
            <person name="Baker D."/>
            <person name="Gharbi K."/>
            <person name="Hall N."/>
            <person name="Watson M."/>
            <person name="Adriaenssens E.M."/>
            <person name="Foster-Nyarko E."/>
            <person name="Jarju S."/>
            <person name="Secka A."/>
            <person name="Antonio M."/>
            <person name="Oren A."/>
            <person name="Chaudhuri R."/>
            <person name="La Ragione R.M."/>
            <person name="Hildebrand F."/>
            <person name="Pallen M.J."/>
        </authorList>
    </citation>
    <scope>NUCLEOTIDE SEQUENCE [LARGE SCALE GENOMIC DNA]</scope>
    <source>
        <strain evidence="1 2">Sa3CUA2</strain>
    </source>
</reference>
<dbReference type="EMBL" id="JACSQV010000012">
    <property type="protein sequence ID" value="MBD7919385.1"/>
    <property type="molecule type" value="Genomic_DNA"/>
</dbReference>
<proteinExistence type="predicted"/>
<accession>A0ABR8QG35</accession>
<comment type="caution">
    <text evidence="1">The sequence shown here is derived from an EMBL/GenBank/DDBJ whole genome shotgun (WGS) entry which is preliminary data.</text>
</comment>
<dbReference type="Proteomes" id="UP000604241">
    <property type="component" value="Unassembled WGS sequence"/>
</dbReference>
<name>A0ABR8QG35_9CELL</name>
<evidence type="ECO:0000313" key="2">
    <source>
        <dbReference type="Proteomes" id="UP000604241"/>
    </source>
</evidence>
<organism evidence="1 2">
    <name type="scientific">Cellulomonas avistercoris</name>
    <dbReference type="NCBI Taxonomy" id="2762242"/>
    <lineage>
        <taxon>Bacteria</taxon>
        <taxon>Bacillati</taxon>
        <taxon>Actinomycetota</taxon>
        <taxon>Actinomycetes</taxon>
        <taxon>Micrococcales</taxon>
        <taxon>Cellulomonadaceae</taxon>
        <taxon>Cellulomonas</taxon>
    </lineage>
</organism>
<keyword evidence="2" id="KW-1185">Reference proteome</keyword>